<dbReference type="AlphaFoldDB" id="A0AAE3ZBF7"/>
<feature type="region of interest" description="Disordered" evidence="1">
    <location>
        <begin position="1"/>
        <end position="26"/>
    </location>
</feature>
<sequence length="244" mass="26508">MTAGQHHAGPAPAPSGPGGEPSVPELSFTVTGVEPVRFAAVPTLNFGLDISRYGGGPIRSITLTTEVRVAAARRRYDTVQKEMLAELFGQPQQWGTTMRALPWTRTTIVVPPFTDSTVVDLPVACSHDVELAVTKYFHAVRDGDVPLDFLFSGTIFHTGEGGQLRTAQISWSSDTTFSMPGRLWQEVMEQCSPGHSWLRLSGDTFERLYAYKTGHALASWNETVDVLLAQAESDTGAAGRIETE</sequence>
<evidence type="ECO:0000313" key="3">
    <source>
        <dbReference type="Proteomes" id="UP001180845"/>
    </source>
</evidence>
<accession>A0AAE3ZBF7</accession>
<dbReference type="Pfam" id="PF19562">
    <property type="entry name" value="DUF6084"/>
    <property type="match status" value="1"/>
</dbReference>
<evidence type="ECO:0000256" key="1">
    <source>
        <dbReference type="SAM" id="MobiDB-lite"/>
    </source>
</evidence>
<reference evidence="2" key="1">
    <citation type="submission" date="2023-07" db="EMBL/GenBank/DDBJ databases">
        <title>Sequencing the genomes of 1000 actinobacteria strains.</title>
        <authorList>
            <person name="Klenk H.-P."/>
        </authorList>
    </citation>
    <scope>NUCLEOTIDE SEQUENCE</scope>
    <source>
        <strain evidence="2">DSM 45977</strain>
    </source>
</reference>
<dbReference type="EMBL" id="JAVDXW010000001">
    <property type="protein sequence ID" value="MDR7300044.1"/>
    <property type="molecule type" value="Genomic_DNA"/>
</dbReference>
<evidence type="ECO:0000313" key="2">
    <source>
        <dbReference type="EMBL" id="MDR7300044.1"/>
    </source>
</evidence>
<dbReference type="RefSeq" id="WP_310268144.1">
    <property type="nucleotide sequence ID" value="NZ_JAVDXW010000001.1"/>
</dbReference>
<gene>
    <name evidence="2" type="ORF">JOF55_000225</name>
</gene>
<feature type="compositionally biased region" description="Low complexity" evidence="1">
    <location>
        <begin position="1"/>
        <end position="10"/>
    </location>
</feature>
<name>A0AAE3ZBF7_9ACTN</name>
<keyword evidence="3" id="KW-1185">Reference proteome</keyword>
<organism evidence="2 3">
    <name type="scientific">Haloactinomyces albus</name>
    <dbReference type="NCBI Taxonomy" id="1352928"/>
    <lineage>
        <taxon>Bacteria</taxon>
        <taxon>Bacillati</taxon>
        <taxon>Actinomycetota</taxon>
        <taxon>Actinomycetes</taxon>
        <taxon>Actinopolysporales</taxon>
        <taxon>Actinopolysporaceae</taxon>
        <taxon>Haloactinomyces</taxon>
    </lineage>
</organism>
<comment type="caution">
    <text evidence="2">The sequence shown here is derived from an EMBL/GenBank/DDBJ whole genome shotgun (WGS) entry which is preliminary data.</text>
</comment>
<dbReference type="Proteomes" id="UP001180845">
    <property type="component" value="Unassembled WGS sequence"/>
</dbReference>
<proteinExistence type="predicted"/>
<protein>
    <submittedName>
        <fullName evidence="2">Uncharacterized protein</fullName>
    </submittedName>
</protein>
<dbReference type="InterPro" id="IPR045730">
    <property type="entry name" value="DUF6084"/>
</dbReference>